<accession>A0ABT1AIE6</accession>
<reference evidence="1" key="1">
    <citation type="submission" date="2022-06" db="EMBL/GenBank/DDBJ databases">
        <authorList>
            <person name="Lu C.-H."/>
        </authorList>
    </citation>
    <scope>NUCLEOTIDE SEQUENCE</scope>
    <source>
        <strain evidence="1">21MJYT02-11</strain>
    </source>
</reference>
<reference evidence="1" key="2">
    <citation type="journal article" date="2023" name="Front. Microbiol.">
        <title>Ralstonia chuxiongensis sp. nov., Ralstonia mojiangensis sp. nov., and Ralstonia soli sp. nov., isolated from tobacco fields, are three novel species in the family Burkholderiaceae.</title>
        <authorList>
            <person name="Lu C.H."/>
            <person name="Zhang Y.Y."/>
            <person name="Jiang N."/>
            <person name="Chen W."/>
            <person name="Shao X."/>
            <person name="Zhao Z.M."/>
            <person name="Lu W.L."/>
            <person name="Hu X."/>
            <person name="Xi Y.X."/>
            <person name="Zou S.Y."/>
            <person name="Wei Q.J."/>
            <person name="Lin Z.L."/>
            <person name="Gong L."/>
            <person name="Gai X.T."/>
            <person name="Zhang L.Q."/>
            <person name="Li J.Y."/>
            <person name="Jin Y."/>
            <person name="Xia Z.Y."/>
        </authorList>
    </citation>
    <scope>NUCLEOTIDE SEQUENCE</scope>
    <source>
        <strain evidence="1">21MJYT02-11</strain>
    </source>
</reference>
<organism evidence="1 2">
    <name type="scientific">Ralstonia soli</name>
    <dbReference type="NCBI Taxonomy" id="2953896"/>
    <lineage>
        <taxon>Bacteria</taxon>
        <taxon>Pseudomonadati</taxon>
        <taxon>Pseudomonadota</taxon>
        <taxon>Betaproteobacteria</taxon>
        <taxon>Burkholderiales</taxon>
        <taxon>Burkholderiaceae</taxon>
        <taxon>Ralstonia</taxon>
    </lineage>
</organism>
<dbReference type="Proteomes" id="UP001162811">
    <property type="component" value="Unassembled WGS sequence"/>
</dbReference>
<evidence type="ECO:0000313" key="2">
    <source>
        <dbReference type="Proteomes" id="UP001162811"/>
    </source>
</evidence>
<sequence>MLFAHAVFAEIDPTVATYRWPGELAPADAGSSQRGSTDLHVTFIDGSQQIWRCSRSAHKMSLTASEADGIPILLKTTTDVEARLVRLDNALLLCAALTAAHHYDINPAHQAIRQCLLLRERTTFGELTSLPGHDPALLQAALVRLHLERAVSIDLDSHLLTRNTAVTRLTSRSAS</sequence>
<name>A0ABT1AIE6_9RALS</name>
<evidence type="ECO:0000313" key="1">
    <source>
        <dbReference type="EMBL" id="MCO5397877.1"/>
    </source>
</evidence>
<dbReference type="EMBL" id="JAMXHT010000002">
    <property type="protein sequence ID" value="MCO5397877.1"/>
    <property type="molecule type" value="Genomic_DNA"/>
</dbReference>
<gene>
    <name evidence="1" type="ORF">NG900_06630</name>
</gene>
<keyword evidence="2" id="KW-1185">Reference proteome</keyword>
<proteinExistence type="predicted"/>
<protein>
    <submittedName>
        <fullName evidence="1">Uncharacterized protein</fullName>
    </submittedName>
</protein>
<dbReference type="RefSeq" id="WP_252678208.1">
    <property type="nucleotide sequence ID" value="NZ_JAMXHT010000002.1"/>
</dbReference>
<comment type="caution">
    <text evidence="1">The sequence shown here is derived from an EMBL/GenBank/DDBJ whole genome shotgun (WGS) entry which is preliminary data.</text>
</comment>